<proteinExistence type="predicted"/>
<evidence type="ECO:0000313" key="3">
    <source>
        <dbReference type="Proteomes" id="UP001209694"/>
    </source>
</evidence>
<feature type="transmembrane region" description="Helical" evidence="1">
    <location>
        <begin position="40"/>
        <end position="62"/>
    </location>
</feature>
<dbReference type="EMBL" id="JAMQQD010000014">
    <property type="protein sequence ID" value="MCW7517226.1"/>
    <property type="molecule type" value="Genomic_DNA"/>
</dbReference>
<name>A0AAW5V6G4_9LEPT</name>
<evidence type="ECO:0000256" key="1">
    <source>
        <dbReference type="SAM" id="Phobius"/>
    </source>
</evidence>
<dbReference type="Proteomes" id="UP001209694">
    <property type="component" value="Unassembled WGS sequence"/>
</dbReference>
<sequence length="246" mass="28537">MKNNSIIQRKDLIYIIFILISINIYFGTQDFYYHPKIYDIVSFASSVISIILSLLAIIYTFFQNFYSNSANEDIKISTSALQTSVTTIEDTLKKIDHATNMLDSTIEKKFTSIKDDIGTITQNSIASYLKDINKQDSNSTKKETHFFSDNYKNLVEYLKNDKKYFDTHAILKSLEDHSITGQNIDLYNLIIESMNPKKKTQIRINYASGYFFFIISMLEECKIYEITVDEDKVFVKKLKNDISSIL</sequence>
<feature type="transmembrane region" description="Helical" evidence="1">
    <location>
        <begin position="12"/>
        <end position="28"/>
    </location>
</feature>
<comment type="caution">
    <text evidence="2">The sequence shown here is derived from an EMBL/GenBank/DDBJ whole genome shotgun (WGS) entry which is preliminary data.</text>
</comment>
<evidence type="ECO:0000313" key="2">
    <source>
        <dbReference type="EMBL" id="MCW7517226.1"/>
    </source>
</evidence>
<gene>
    <name evidence="2" type="ORF">ND810_18810</name>
</gene>
<keyword evidence="1" id="KW-0812">Transmembrane</keyword>
<keyword evidence="1" id="KW-1133">Transmembrane helix</keyword>
<protein>
    <submittedName>
        <fullName evidence="2">Uncharacterized protein</fullName>
    </submittedName>
</protein>
<keyword evidence="1" id="KW-0472">Membrane</keyword>
<accession>A0AAW5V6G4</accession>
<dbReference type="AlphaFoldDB" id="A0AAW5V6G4"/>
<reference evidence="2" key="1">
    <citation type="submission" date="2022-06" db="EMBL/GenBank/DDBJ databases">
        <title>Leptospira isolates from biofilms formed at urban environments.</title>
        <authorList>
            <person name="Ribeiro P.S."/>
            <person name="Sousa T."/>
            <person name="Carvalho N."/>
            <person name="Aburjaile F."/>
            <person name="Neves F."/>
            <person name="Oliveira D."/>
            <person name="Blanco L."/>
            <person name="Lima J."/>
            <person name="Costa F."/>
            <person name="Brenig B."/>
            <person name="Soares S."/>
            <person name="Ramos R."/>
            <person name="Goes-Neto A."/>
            <person name="Matiuzzi M."/>
            <person name="Azevedo V."/>
            <person name="Ristow P."/>
        </authorList>
    </citation>
    <scope>NUCLEOTIDE SEQUENCE</scope>
    <source>
        <strain evidence="2">VSF7</strain>
    </source>
</reference>
<dbReference type="RefSeq" id="WP_265356615.1">
    <property type="nucleotide sequence ID" value="NZ_JAMQPS010000015.1"/>
</dbReference>
<organism evidence="2 3">
    <name type="scientific">Leptospira levettii</name>
    <dbReference type="NCBI Taxonomy" id="2023178"/>
    <lineage>
        <taxon>Bacteria</taxon>
        <taxon>Pseudomonadati</taxon>
        <taxon>Spirochaetota</taxon>
        <taxon>Spirochaetia</taxon>
        <taxon>Leptospirales</taxon>
        <taxon>Leptospiraceae</taxon>
        <taxon>Leptospira</taxon>
    </lineage>
</organism>